<reference evidence="4 5" key="1">
    <citation type="journal article" date="2019" name="Emerg. Microbes Infect.">
        <title>Comprehensive subspecies identification of 175 nontuberculous mycobacteria species based on 7547 genomic profiles.</title>
        <authorList>
            <person name="Matsumoto Y."/>
            <person name="Kinjo T."/>
            <person name="Motooka D."/>
            <person name="Nabeya D."/>
            <person name="Jung N."/>
            <person name="Uechi K."/>
            <person name="Horii T."/>
            <person name="Iida T."/>
            <person name="Fujita J."/>
            <person name="Nakamura S."/>
        </authorList>
    </citation>
    <scope>NUCLEOTIDE SEQUENCE [LARGE SCALE GENOMIC DNA]</scope>
    <source>
        <strain evidence="4 5">JCM 15296</strain>
    </source>
</reference>
<evidence type="ECO:0000256" key="3">
    <source>
        <dbReference type="SAM" id="Phobius"/>
    </source>
</evidence>
<dbReference type="Pfam" id="PF00756">
    <property type="entry name" value="Esterase"/>
    <property type="match status" value="1"/>
</dbReference>
<dbReference type="InterPro" id="IPR000801">
    <property type="entry name" value="Esterase-like"/>
</dbReference>
<dbReference type="InterPro" id="IPR050583">
    <property type="entry name" value="Mycobacterial_A85_antigen"/>
</dbReference>
<organism evidence="4 5">
    <name type="scientific">Mycolicibacterium aubagnense</name>
    <dbReference type="NCBI Taxonomy" id="319707"/>
    <lineage>
        <taxon>Bacteria</taxon>
        <taxon>Bacillati</taxon>
        <taxon>Actinomycetota</taxon>
        <taxon>Actinomycetes</taxon>
        <taxon>Mycobacteriales</taxon>
        <taxon>Mycobacteriaceae</taxon>
        <taxon>Mycolicibacterium</taxon>
    </lineage>
</organism>
<evidence type="ECO:0000313" key="5">
    <source>
        <dbReference type="Proteomes" id="UP000465609"/>
    </source>
</evidence>
<sequence length="438" mass="45985">MHGWVPVLLTMTALVAVIVAVGWRTRRWRTVWVPVAIVVGVVLAAVARWFVSAAGITGGPAPLTLWVWVAVLGGACVATVAGWRTSRWWRRGVSLVAVPLSAACVAAMVNGWVGYFPTVGAAWTELMSRPLPDLTDRAGLAAMQLSGHVPAKGVLISVTIDSAASHFKHRNELVYAPPVWFTATPPPALPAVMMIGGEFNTPTDWIRAGDAITTIDAFATRHNGQAPVLVFVDSGGGFNIDTECVNGSRGNAADHLTKDVIPFVESSFGVSKDPSRWAVVGFSAGGTCAIDLTVMHPELIHTFGDISGDASPNAGTTAQTIVRLFGGNVAAWQAFDPRTVITKHGHYENISGVFTVSGASLDNQNRAVGADPVEQGTATGLRDLATANGIHCDIVALTGRHDWPYAGRAFALILPWLAGQLGIPADGRPPHPAPVGGS</sequence>
<protein>
    <submittedName>
        <fullName evidence="4">Membrane protein</fullName>
    </submittedName>
</protein>
<dbReference type="PANTHER" id="PTHR48098:SF1">
    <property type="entry name" value="DIACYLGLYCEROL ACYLTRANSFERASE_MYCOLYLTRANSFERASE AG85A"/>
    <property type="match status" value="1"/>
</dbReference>
<keyword evidence="3" id="KW-0472">Membrane</keyword>
<name>A0ABN5YY77_9MYCO</name>
<dbReference type="EMBL" id="AP022577">
    <property type="protein sequence ID" value="BBX86845.1"/>
    <property type="molecule type" value="Genomic_DNA"/>
</dbReference>
<feature type="transmembrane region" description="Helical" evidence="3">
    <location>
        <begin position="6"/>
        <end position="23"/>
    </location>
</feature>
<keyword evidence="2" id="KW-0964">Secreted</keyword>
<feature type="transmembrane region" description="Helical" evidence="3">
    <location>
        <begin position="63"/>
        <end position="83"/>
    </location>
</feature>
<dbReference type="Proteomes" id="UP000465609">
    <property type="component" value="Chromosome"/>
</dbReference>
<accession>A0ABN5YY77</accession>
<evidence type="ECO:0000256" key="2">
    <source>
        <dbReference type="ARBA" id="ARBA00022525"/>
    </source>
</evidence>
<keyword evidence="3" id="KW-0812">Transmembrane</keyword>
<dbReference type="InterPro" id="IPR029058">
    <property type="entry name" value="AB_hydrolase_fold"/>
</dbReference>
<dbReference type="SUPFAM" id="SSF53474">
    <property type="entry name" value="alpha/beta-Hydrolases"/>
    <property type="match status" value="1"/>
</dbReference>
<proteinExistence type="predicted"/>
<comment type="subcellular location">
    <subcellularLocation>
        <location evidence="1">Secreted</location>
    </subcellularLocation>
</comment>
<keyword evidence="3" id="KW-1133">Transmembrane helix</keyword>
<dbReference type="Gene3D" id="3.40.50.1820">
    <property type="entry name" value="alpha/beta hydrolase"/>
    <property type="match status" value="1"/>
</dbReference>
<keyword evidence="5" id="KW-1185">Reference proteome</keyword>
<evidence type="ECO:0000256" key="1">
    <source>
        <dbReference type="ARBA" id="ARBA00004613"/>
    </source>
</evidence>
<dbReference type="PANTHER" id="PTHR48098">
    <property type="entry name" value="ENTEROCHELIN ESTERASE-RELATED"/>
    <property type="match status" value="1"/>
</dbReference>
<feature type="transmembrane region" description="Helical" evidence="3">
    <location>
        <begin position="30"/>
        <end position="51"/>
    </location>
</feature>
<gene>
    <name evidence="4" type="ORF">MAUB_47180</name>
</gene>
<feature type="transmembrane region" description="Helical" evidence="3">
    <location>
        <begin position="95"/>
        <end position="115"/>
    </location>
</feature>
<evidence type="ECO:0000313" key="4">
    <source>
        <dbReference type="EMBL" id="BBX86845.1"/>
    </source>
</evidence>